<gene>
    <name evidence="2" type="ORF">DWW32_13120</name>
</gene>
<proteinExistence type="predicted"/>
<comment type="caution">
    <text evidence="2">The sequence shown here is derived from an EMBL/GenBank/DDBJ whole genome shotgun (WGS) entry which is preliminary data.</text>
</comment>
<evidence type="ECO:0000313" key="2">
    <source>
        <dbReference type="EMBL" id="RGU88452.1"/>
    </source>
</evidence>
<dbReference type="Pfam" id="PF00535">
    <property type="entry name" value="Glycos_transf_2"/>
    <property type="match status" value="1"/>
</dbReference>
<dbReference type="AlphaFoldDB" id="A0A395W352"/>
<evidence type="ECO:0000313" key="3">
    <source>
        <dbReference type="Proteomes" id="UP000265489"/>
    </source>
</evidence>
<protein>
    <submittedName>
        <fullName evidence="2">Glycosyltransferase</fullName>
    </submittedName>
</protein>
<sequence>MTHTFVVLAYKESRYLENCIQSVLNQEFKSDVVIATSTRNNFIERIANKYHLDIVDNPNPGQGIGYDFDFARTCVDSNLVTIAHQDDVYDPTYSKEVVAHFAKYKDATILFTDYYELRNGKKVFENTNLKIKRIMLKPLHSKNLSDKKWIKRLPLSLGDPICCPAVTFSQKNLKVDKLFACHMKCDVDWNAWEIASKIKGRFVFINQPLMGHRIHEESTTTEIIEDNNRSKEDYEIFRRFWISPIAKLLTKLYSNSEKSNEVNDAK</sequence>
<dbReference type="InterPro" id="IPR001173">
    <property type="entry name" value="Glyco_trans_2-like"/>
</dbReference>
<reference evidence="2 3" key="1">
    <citation type="submission" date="2018-08" db="EMBL/GenBank/DDBJ databases">
        <title>A genome reference for cultivated species of the human gut microbiota.</title>
        <authorList>
            <person name="Zou Y."/>
            <person name="Xue W."/>
            <person name="Luo G."/>
        </authorList>
    </citation>
    <scope>NUCLEOTIDE SEQUENCE [LARGE SCALE GENOMIC DNA]</scope>
    <source>
        <strain evidence="2 3">AF15-20</strain>
    </source>
</reference>
<evidence type="ECO:0000259" key="1">
    <source>
        <dbReference type="Pfam" id="PF00535"/>
    </source>
</evidence>
<dbReference type="EMBL" id="QRYQ01000051">
    <property type="protein sequence ID" value="RGU88452.1"/>
    <property type="molecule type" value="Genomic_DNA"/>
</dbReference>
<name>A0A395W352_9FIRM</name>
<organism evidence="2 3">
    <name type="scientific">Holdemanella biformis</name>
    <dbReference type="NCBI Taxonomy" id="1735"/>
    <lineage>
        <taxon>Bacteria</taxon>
        <taxon>Bacillati</taxon>
        <taxon>Bacillota</taxon>
        <taxon>Erysipelotrichia</taxon>
        <taxon>Erysipelotrichales</taxon>
        <taxon>Erysipelotrichaceae</taxon>
        <taxon>Holdemanella</taxon>
    </lineage>
</organism>
<accession>A0A395W352</accession>
<dbReference type="SUPFAM" id="SSF53448">
    <property type="entry name" value="Nucleotide-diphospho-sugar transferases"/>
    <property type="match status" value="1"/>
</dbReference>
<dbReference type="InterPro" id="IPR029044">
    <property type="entry name" value="Nucleotide-diphossugar_trans"/>
</dbReference>
<dbReference type="Gene3D" id="3.90.550.10">
    <property type="entry name" value="Spore Coat Polysaccharide Biosynthesis Protein SpsA, Chain A"/>
    <property type="match status" value="1"/>
</dbReference>
<dbReference type="GO" id="GO:0016740">
    <property type="term" value="F:transferase activity"/>
    <property type="evidence" value="ECO:0007669"/>
    <property type="project" value="UniProtKB-KW"/>
</dbReference>
<feature type="domain" description="Glycosyltransferase 2-like" evidence="1">
    <location>
        <begin position="5"/>
        <end position="126"/>
    </location>
</feature>
<keyword evidence="2" id="KW-0808">Transferase</keyword>
<dbReference type="Proteomes" id="UP000265489">
    <property type="component" value="Unassembled WGS sequence"/>
</dbReference>